<protein>
    <recommendedName>
        <fullName evidence="1">Phosphatidylinositol-specific phospholipase C X domain-containing protein</fullName>
    </recommendedName>
</protein>
<organism evidence="2 3">
    <name type="scientific">Moniliophthora roreri</name>
    <name type="common">Frosty pod rot fungus</name>
    <name type="synonym">Monilia roreri</name>
    <dbReference type="NCBI Taxonomy" id="221103"/>
    <lineage>
        <taxon>Eukaryota</taxon>
        <taxon>Fungi</taxon>
        <taxon>Dikarya</taxon>
        <taxon>Basidiomycota</taxon>
        <taxon>Agaricomycotina</taxon>
        <taxon>Agaricomycetes</taxon>
        <taxon>Agaricomycetidae</taxon>
        <taxon>Agaricales</taxon>
        <taxon>Marasmiineae</taxon>
        <taxon>Marasmiaceae</taxon>
        <taxon>Moniliophthora</taxon>
    </lineage>
</organism>
<reference evidence="2 3" key="1">
    <citation type="submission" date="2015-12" db="EMBL/GenBank/DDBJ databases">
        <title>Draft genome sequence of Moniliophthora roreri, the causal agent of frosty pod rot of cacao.</title>
        <authorList>
            <person name="Aime M.C."/>
            <person name="Diaz-Valderrama J.R."/>
            <person name="Kijpornyongpan T."/>
            <person name="Phillips-Mora W."/>
        </authorList>
    </citation>
    <scope>NUCLEOTIDE SEQUENCE [LARGE SCALE GENOMIC DNA]</scope>
    <source>
        <strain evidence="2 3">MCA 2952</strain>
    </source>
</reference>
<dbReference type="EMBL" id="LATX01001835">
    <property type="protein sequence ID" value="KTB37622.1"/>
    <property type="molecule type" value="Genomic_DNA"/>
</dbReference>
<accession>A0A0W0FN51</accession>
<dbReference type="eggNOG" id="ENOG502QUGH">
    <property type="taxonomic scope" value="Eukaryota"/>
</dbReference>
<sequence length="464" mass="52048">MHLTFLNLTSHDISCSWTAQSTQHVLIASPSVPTTAQVSKRCRHFSFSRPQVRKYEAEWKIEPASTLTQISLSLSASWQVVSVPDDCPYWMYSTKIAKKHYHVTILPRRSLVSFLSDIPDTVPLSSLLLPGTHDTMAFYGWPLSQCQTLTTPLEVQLQTGIRVLDIRLSLIEGRLVAYHGVYPQKTPFAAILATMHVFLSSPKSCRETIVMSLKQEDYSNTSQIDFSRAVHDEIAISPGGLQMFYLDNRVPTLGEARGKVVMFSRFNGWDIWENGKLGIHPTGWPDSKKEGFAWECENALVRTSDWYAIPSFLSIPEKVELSTRMLLPPSEKETIAKKQTLSITFFSASSFPLAAPPTIAQGFGWPKWGLGVEGVNSRVGKWLLNQLTGSQQVRLRTPSLVTSDGMISDSESESEKARGAEAYEPRLRGWAFLDYYNDPEHAVVPLLVECNFRGRNPGEEGWCV</sequence>
<dbReference type="PANTHER" id="PTHR13593">
    <property type="match status" value="1"/>
</dbReference>
<evidence type="ECO:0000313" key="3">
    <source>
        <dbReference type="Proteomes" id="UP000054988"/>
    </source>
</evidence>
<dbReference type="Gene3D" id="3.20.20.190">
    <property type="entry name" value="Phosphatidylinositol (PI) phosphodiesterase"/>
    <property type="match status" value="1"/>
</dbReference>
<dbReference type="PANTHER" id="PTHR13593:SF148">
    <property type="entry name" value="PHOSPHATIDYLINOSITOL-SPECIFIC PHOSPHOLIPASE C X DOMAIN-CONTAINING PROTEIN"/>
    <property type="match status" value="1"/>
</dbReference>
<dbReference type="Proteomes" id="UP000054988">
    <property type="component" value="Unassembled WGS sequence"/>
</dbReference>
<gene>
    <name evidence="2" type="ORF">WG66_9787</name>
</gene>
<dbReference type="PROSITE" id="PS50007">
    <property type="entry name" value="PIPLC_X_DOMAIN"/>
    <property type="match status" value="1"/>
</dbReference>
<dbReference type="SUPFAM" id="SSF51695">
    <property type="entry name" value="PLC-like phosphodiesterases"/>
    <property type="match status" value="1"/>
</dbReference>
<evidence type="ECO:0000259" key="1">
    <source>
        <dbReference type="SMART" id="SM00148"/>
    </source>
</evidence>
<evidence type="ECO:0000313" key="2">
    <source>
        <dbReference type="EMBL" id="KTB37622.1"/>
    </source>
</evidence>
<dbReference type="GO" id="GO:0006629">
    <property type="term" value="P:lipid metabolic process"/>
    <property type="evidence" value="ECO:0007669"/>
    <property type="project" value="InterPro"/>
</dbReference>
<dbReference type="SMART" id="SM00148">
    <property type="entry name" value="PLCXc"/>
    <property type="match status" value="1"/>
</dbReference>
<dbReference type="InterPro" id="IPR017946">
    <property type="entry name" value="PLC-like_Pdiesterase_TIM-brl"/>
</dbReference>
<dbReference type="InterPro" id="IPR051057">
    <property type="entry name" value="PI-PLC_domain"/>
</dbReference>
<proteinExistence type="predicted"/>
<dbReference type="InterPro" id="IPR000909">
    <property type="entry name" value="PLipase_C_PInositol-sp_X_dom"/>
</dbReference>
<dbReference type="AlphaFoldDB" id="A0A0W0FN51"/>
<dbReference type="GO" id="GO:0008081">
    <property type="term" value="F:phosphoric diester hydrolase activity"/>
    <property type="evidence" value="ECO:0007669"/>
    <property type="project" value="InterPro"/>
</dbReference>
<feature type="domain" description="Phosphatidylinositol-specific phospholipase C X" evidence="1">
    <location>
        <begin position="120"/>
        <end position="265"/>
    </location>
</feature>
<comment type="caution">
    <text evidence="2">The sequence shown here is derived from an EMBL/GenBank/DDBJ whole genome shotgun (WGS) entry which is preliminary data.</text>
</comment>
<name>A0A0W0FN51_MONRR</name>